<comment type="caution">
    <text evidence="1">The sequence shown here is derived from an EMBL/GenBank/DDBJ whole genome shotgun (WGS) entry which is preliminary data.</text>
</comment>
<protein>
    <submittedName>
        <fullName evidence="1">Uncharacterized protein</fullName>
    </submittedName>
</protein>
<proteinExistence type="predicted"/>
<dbReference type="AlphaFoldDB" id="X1TJV8"/>
<evidence type="ECO:0000313" key="1">
    <source>
        <dbReference type="EMBL" id="GAJ05603.1"/>
    </source>
</evidence>
<reference evidence="1" key="1">
    <citation type="journal article" date="2014" name="Front. Microbiol.">
        <title>High frequency of phylogenetically diverse reductive dehalogenase-homologous genes in deep subseafloor sedimentary metagenomes.</title>
        <authorList>
            <person name="Kawai M."/>
            <person name="Futagami T."/>
            <person name="Toyoda A."/>
            <person name="Takaki Y."/>
            <person name="Nishi S."/>
            <person name="Hori S."/>
            <person name="Arai W."/>
            <person name="Tsubouchi T."/>
            <person name="Morono Y."/>
            <person name="Uchiyama I."/>
            <person name="Ito T."/>
            <person name="Fujiyama A."/>
            <person name="Inagaki F."/>
            <person name="Takami H."/>
        </authorList>
    </citation>
    <scope>NUCLEOTIDE SEQUENCE</scope>
    <source>
        <strain evidence="1">Expedition CK06-06</strain>
    </source>
</reference>
<organism evidence="1">
    <name type="scientific">marine sediment metagenome</name>
    <dbReference type="NCBI Taxonomy" id="412755"/>
    <lineage>
        <taxon>unclassified sequences</taxon>
        <taxon>metagenomes</taxon>
        <taxon>ecological metagenomes</taxon>
    </lineage>
</organism>
<accession>X1TJV8</accession>
<name>X1TJV8_9ZZZZ</name>
<gene>
    <name evidence="1" type="ORF">S12H4_53875</name>
</gene>
<dbReference type="EMBL" id="BARW01034363">
    <property type="protein sequence ID" value="GAJ05603.1"/>
    <property type="molecule type" value="Genomic_DNA"/>
</dbReference>
<sequence length="70" mass="7836">MAMVDMTGQPRSDEDLQDAIDCVKTIMVKHSTVLPLFTVHAGIIVNCLEELQGLRKLLAEARRKRLEGET</sequence>